<protein>
    <recommendedName>
        <fullName evidence="4">Type IV pilus assembly protein PilW</fullName>
    </recommendedName>
</protein>
<evidence type="ECO:0000256" key="1">
    <source>
        <dbReference type="SAM" id="Phobius"/>
    </source>
</evidence>
<keyword evidence="1" id="KW-0812">Transmembrane</keyword>
<dbReference type="Pfam" id="PF16074">
    <property type="entry name" value="PilW"/>
    <property type="match status" value="1"/>
</dbReference>
<comment type="caution">
    <text evidence="2">The sequence shown here is derived from an EMBL/GenBank/DDBJ whole genome shotgun (WGS) entry which is preliminary data.</text>
</comment>
<reference evidence="2 3" key="1">
    <citation type="journal article" date="2012" name="J. Bacteriol.">
        <title>Genome Sequence of n-Alkane-Degrading Hydrocarboniphaga effusa Strain AP103T (ATCC BAA-332T).</title>
        <authorList>
            <person name="Chang H.K."/>
            <person name="Zylstra G.J."/>
            <person name="Chae J.C."/>
        </authorList>
    </citation>
    <scope>NUCLEOTIDE SEQUENCE [LARGE SCALE GENOMIC DNA]</scope>
    <source>
        <strain evidence="2 3">AP103</strain>
    </source>
</reference>
<dbReference type="Pfam" id="PF07963">
    <property type="entry name" value="N_methyl"/>
    <property type="match status" value="1"/>
</dbReference>
<dbReference type="STRING" id="1172194.WQQ_32960"/>
<gene>
    <name evidence="2" type="ORF">WQQ_32960</name>
</gene>
<feature type="transmembrane region" description="Helical" evidence="1">
    <location>
        <begin position="12"/>
        <end position="36"/>
    </location>
</feature>
<dbReference type="AlphaFoldDB" id="I7ZCU7"/>
<dbReference type="EMBL" id="AKGD01000002">
    <property type="protein sequence ID" value="EIT69714.1"/>
    <property type="molecule type" value="Genomic_DNA"/>
</dbReference>
<dbReference type="PATRIC" id="fig|1172194.4.peg.3195"/>
<accession>I7ZCU7</accession>
<evidence type="ECO:0008006" key="4">
    <source>
        <dbReference type="Google" id="ProtNLM"/>
    </source>
</evidence>
<dbReference type="Proteomes" id="UP000003704">
    <property type="component" value="Unassembled WGS sequence"/>
</dbReference>
<dbReference type="NCBIfam" id="TIGR02532">
    <property type="entry name" value="IV_pilin_GFxxxE"/>
    <property type="match status" value="1"/>
</dbReference>
<proteinExistence type="predicted"/>
<dbReference type="GO" id="GO:0043683">
    <property type="term" value="P:type IV pilus assembly"/>
    <property type="evidence" value="ECO:0007669"/>
    <property type="project" value="InterPro"/>
</dbReference>
<dbReference type="InterPro" id="IPR032092">
    <property type="entry name" value="PilW"/>
</dbReference>
<sequence>MKRSLHSQRGLTLVELMISLTLGLVLLVGVGTLFVYTNRSNRQNEMLASMQDQARFALSTLSRELSMAGYWGGMGRVEEVQPDFDAAAFSDTSASTALTAALDCGAAATDRWALRLKVRDSTGVRSNRVEFRNHKETAGIASKWRCVGGYRSGTDAVAIRRAVGQVSLTQASSASQITGTPYGFYLMTNGVAGALVRWPSAATAADNASDAAFTTGINPPISAPRSYSRFLPRIYYVRNYARTDGDGIPSLCRKELCSSGYSGSGETASCSGSSSALGFYTECLAEGIEDLQITWGLDTNNDGAPDSFTDTPSDRSIAVNAVTAQIALRVRSSTSDGSYTDDKTYKLGDADSYAPASDSDTTAKRYYRRVYSTTVYLRNPGAETSP</sequence>
<keyword evidence="1" id="KW-0472">Membrane</keyword>
<dbReference type="RefSeq" id="WP_007186235.1">
    <property type="nucleotide sequence ID" value="NZ_AKGD01000002.1"/>
</dbReference>
<keyword evidence="3" id="KW-1185">Reference proteome</keyword>
<evidence type="ECO:0000313" key="2">
    <source>
        <dbReference type="EMBL" id="EIT69714.1"/>
    </source>
</evidence>
<dbReference type="InterPro" id="IPR012902">
    <property type="entry name" value="N_methyl_site"/>
</dbReference>
<organism evidence="2 3">
    <name type="scientific">Hydrocarboniphaga effusa AP103</name>
    <dbReference type="NCBI Taxonomy" id="1172194"/>
    <lineage>
        <taxon>Bacteria</taxon>
        <taxon>Pseudomonadati</taxon>
        <taxon>Pseudomonadota</taxon>
        <taxon>Gammaproteobacteria</taxon>
        <taxon>Nevskiales</taxon>
        <taxon>Nevskiaceae</taxon>
        <taxon>Hydrocarboniphaga</taxon>
    </lineage>
</organism>
<dbReference type="PROSITE" id="PS00409">
    <property type="entry name" value="PROKAR_NTER_METHYL"/>
    <property type="match status" value="1"/>
</dbReference>
<evidence type="ECO:0000313" key="3">
    <source>
        <dbReference type="Proteomes" id="UP000003704"/>
    </source>
</evidence>
<name>I7ZCU7_9GAMM</name>
<keyword evidence="1" id="KW-1133">Transmembrane helix</keyword>